<evidence type="ECO:0000256" key="7">
    <source>
        <dbReference type="PIRSR" id="PIRSR001134-2"/>
    </source>
</evidence>
<evidence type="ECO:0000256" key="4">
    <source>
        <dbReference type="ARBA" id="ARBA00022825"/>
    </source>
</evidence>
<gene>
    <name evidence="9" type="ORF">FXF65_17260</name>
</gene>
<keyword evidence="10" id="KW-1185">Reference proteome</keyword>
<reference evidence="9 10" key="1">
    <citation type="submission" date="2019-08" db="EMBL/GenBank/DDBJ databases">
        <title>Actinomadura sp. nov. CYP1-5 isolated from mountain soil.</title>
        <authorList>
            <person name="Songsumanus A."/>
            <person name="Kuncharoen N."/>
            <person name="Kudo T."/>
            <person name="Yuki M."/>
            <person name="Igarashi Y."/>
            <person name="Tanasupawat S."/>
        </authorList>
    </citation>
    <scope>NUCLEOTIDE SEQUENCE [LARGE SCALE GENOMIC DNA]</scope>
    <source>
        <strain evidence="9 10">GKU157</strain>
    </source>
</reference>
<feature type="disulfide bond" evidence="7">
    <location>
        <begin position="240"/>
        <end position="260"/>
    </location>
</feature>
<dbReference type="InterPro" id="IPR001316">
    <property type="entry name" value="Pept_S1A_streptogrisin"/>
</dbReference>
<feature type="active site" description="Charge relay system" evidence="6">
    <location>
        <position position="371"/>
    </location>
</feature>
<dbReference type="Proteomes" id="UP000322634">
    <property type="component" value="Unassembled WGS sequence"/>
</dbReference>
<dbReference type="InterPro" id="IPR043504">
    <property type="entry name" value="Peptidase_S1_PA_chymotrypsin"/>
</dbReference>
<name>A0A5D0UA94_9ACTN</name>
<proteinExistence type="inferred from homology"/>
<keyword evidence="3" id="KW-0378">Hydrolase</keyword>
<dbReference type="OrthoDB" id="4773429at2"/>
<dbReference type="CDD" id="cd21112">
    <property type="entry name" value="alphaLP-like"/>
    <property type="match status" value="1"/>
</dbReference>
<dbReference type="RefSeq" id="WP_148350982.1">
    <property type="nucleotide sequence ID" value="NZ_JBHSBF010000036.1"/>
</dbReference>
<evidence type="ECO:0000256" key="1">
    <source>
        <dbReference type="ARBA" id="ARBA00007664"/>
    </source>
</evidence>
<dbReference type="InterPro" id="IPR009003">
    <property type="entry name" value="Peptidase_S1_PA"/>
</dbReference>
<comment type="caution">
    <text evidence="9">The sequence shown here is derived from an EMBL/GenBank/DDBJ whole genome shotgun (WGS) entry which is preliminary data.</text>
</comment>
<dbReference type="Gene3D" id="3.30.300.50">
    <property type="match status" value="1"/>
</dbReference>
<dbReference type="SUPFAM" id="SSF50494">
    <property type="entry name" value="Trypsin-like serine proteases"/>
    <property type="match status" value="1"/>
</dbReference>
<keyword evidence="8" id="KW-0732">Signal</keyword>
<dbReference type="EMBL" id="VSFF01000006">
    <property type="protein sequence ID" value="TYC14592.1"/>
    <property type="molecule type" value="Genomic_DNA"/>
</dbReference>
<feature type="active site" description="Charge relay system" evidence="6">
    <location>
        <position position="259"/>
    </location>
</feature>
<feature type="chain" id="PRO_5022731052" evidence="8">
    <location>
        <begin position="31"/>
        <end position="414"/>
    </location>
</feature>
<dbReference type="PRINTS" id="PR00861">
    <property type="entry name" value="ALYTICPTASE"/>
</dbReference>
<keyword evidence="5 7" id="KW-1015">Disulfide bond</keyword>
<evidence type="ECO:0000256" key="8">
    <source>
        <dbReference type="SAM" id="SignalP"/>
    </source>
</evidence>
<evidence type="ECO:0000256" key="5">
    <source>
        <dbReference type="ARBA" id="ARBA00023157"/>
    </source>
</evidence>
<evidence type="ECO:0000313" key="9">
    <source>
        <dbReference type="EMBL" id="TYC14592.1"/>
    </source>
</evidence>
<accession>A0A5D0UA94</accession>
<protein>
    <submittedName>
        <fullName evidence="9">Protease</fullName>
    </submittedName>
</protein>
<dbReference type="PIRSF" id="PIRSF001134">
    <property type="entry name" value="Streptogrisin"/>
    <property type="match status" value="1"/>
</dbReference>
<comment type="similarity">
    <text evidence="1">Belongs to the peptidase S1 family.</text>
</comment>
<evidence type="ECO:0000313" key="10">
    <source>
        <dbReference type="Proteomes" id="UP000322634"/>
    </source>
</evidence>
<feature type="signal peptide" evidence="8">
    <location>
        <begin position="1"/>
        <end position="30"/>
    </location>
</feature>
<organism evidence="9 10">
    <name type="scientific">Actinomadura syzygii</name>
    <dbReference type="NCBI Taxonomy" id="1427538"/>
    <lineage>
        <taxon>Bacteria</taxon>
        <taxon>Bacillati</taxon>
        <taxon>Actinomycetota</taxon>
        <taxon>Actinomycetes</taxon>
        <taxon>Streptosporangiales</taxon>
        <taxon>Thermomonosporaceae</taxon>
        <taxon>Actinomadura</taxon>
    </lineage>
</organism>
<dbReference type="Gene3D" id="2.40.10.10">
    <property type="entry name" value="Trypsin-like serine proteases"/>
    <property type="match status" value="2"/>
</dbReference>
<evidence type="ECO:0000256" key="6">
    <source>
        <dbReference type="PIRSR" id="PIRSR001134-1"/>
    </source>
</evidence>
<sequence>MVRPKRSSAALAIASAAALTSVFTAVPAYAGTPAGRGAPPVHPQKEARQALVQQIVNDQGVPAAEAARRADRQPAQLKLAASVGRTLGARYGGAWIDQKHGGRLTVGVTTGKAAPAVTEAAATAGIADTATARVRYGYRHLQQVSDALAKRVAKANKGAKDGLQTGIVTSGNRVRLTSLRGAPVTAAQRDVLRWAKREFGDAVEVSTHAQKSVPRYCQDDYACDPPLRSGLAIFTGGARCTSAFTAYSGGSYYMMTAGHCAEIGYWWDVSTYSYGYQNVGGVAGYEFSWYGDSAIVSVGDPGWWQPRGWVLYESPVSGSEADYVGGYVCKQGSTTGYTCGTVTEVDATVSYPDRTLSGMTWSTACDGPGDSGSGVFAGNYAHGILSGGPFSGCGMIHEPIGRALSAWGVSLLTG</sequence>
<keyword evidence="2 9" id="KW-0645">Protease</keyword>
<dbReference type="GO" id="GO:0004252">
    <property type="term" value="F:serine-type endopeptidase activity"/>
    <property type="evidence" value="ECO:0007669"/>
    <property type="project" value="InterPro"/>
</dbReference>
<keyword evidence="4" id="KW-0720">Serine protease</keyword>
<dbReference type="AlphaFoldDB" id="A0A5D0UA94"/>
<dbReference type="InterPro" id="IPR035070">
    <property type="entry name" value="Streptogrisin_prodomain"/>
</dbReference>
<feature type="active site" description="Charge relay system" evidence="6">
    <location>
        <position position="292"/>
    </location>
</feature>
<dbReference type="GO" id="GO:0006508">
    <property type="term" value="P:proteolysis"/>
    <property type="evidence" value="ECO:0007669"/>
    <property type="project" value="UniProtKB-KW"/>
</dbReference>
<evidence type="ECO:0000256" key="2">
    <source>
        <dbReference type="ARBA" id="ARBA00022670"/>
    </source>
</evidence>
<evidence type="ECO:0000256" key="3">
    <source>
        <dbReference type="ARBA" id="ARBA00022801"/>
    </source>
</evidence>
<feature type="disulfide bond" evidence="7">
    <location>
        <begin position="329"/>
        <end position="339"/>
    </location>
</feature>